<sequence>MQFCRSRGAGGGVSFASATRMGKGGQCSGRKKRAVAGEQDRQGNAGASY</sequence>
<dbReference type="AlphaFoldDB" id="A0A545V3U4"/>
<keyword evidence="3" id="KW-1185">Reference proteome</keyword>
<name>A0A545V3U4_9HYPO</name>
<comment type="caution">
    <text evidence="2">The sequence shown here is derived from an EMBL/GenBank/DDBJ whole genome shotgun (WGS) entry which is preliminary data.</text>
</comment>
<evidence type="ECO:0000256" key="1">
    <source>
        <dbReference type="SAM" id="MobiDB-lite"/>
    </source>
</evidence>
<gene>
    <name evidence="2" type="ORF">IF1G_04958</name>
</gene>
<proteinExistence type="predicted"/>
<accession>A0A545V3U4</accession>
<dbReference type="EMBL" id="SPUK01000006">
    <property type="protein sequence ID" value="TQV96375.1"/>
    <property type="molecule type" value="Genomic_DNA"/>
</dbReference>
<feature type="region of interest" description="Disordered" evidence="1">
    <location>
        <begin position="1"/>
        <end position="49"/>
    </location>
</feature>
<organism evidence="2 3">
    <name type="scientific">Cordyceps javanica</name>
    <dbReference type="NCBI Taxonomy" id="43265"/>
    <lineage>
        <taxon>Eukaryota</taxon>
        <taxon>Fungi</taxon>
        <taxon>Dikarya</taxon>
        <taxon>Ascomycota</taxon>
        <taxon>Pezizomycotina</taxon>
        <taxon>Sordariomycetes</taxon>
        <taxon>Hypocreomycetidae</taxon>
        <taxon>Hypocreales</taxon>
        <taxon>Cordycipitaceae</taxon>
        <taxon>Cordyceps</taxon>
    </lineage>
</organism>
<reference evidence="2 3" key="1">
    <citation type="journal article" date="2019" name="Appl. Microbiol. Biotechnol.">
        <title>Genome sequence of Isaria javanica and comparative genome analysis insights into family S53 peptidase evolution in fungal entomopathogens.</title>
        <authorList>
            <person name="Lin R."/>
            <person name="Zhang X."/>
            <person name="Xin B."/>
            <person name="Zou M."/>
            <person name="Gao Y."/>
            <person name="Qin F."/>
            <person name="Hu Q."/>
            <person name="Xie B."/>
            <person name="Cheng X."/>
        </authorList>
    </citation>
    <scope>NUCLEOTIDE SEQUENCE [LARGE SCALE GENOMIC DNA]</scope>
    <source>
        <strain evidence="2 3">IJ1G</strain>
    </source>
</reference>
<evidence type="ECO:0000313" key="3">
    <source>
        <dbReference type="Proteomes" id="UP000315783"/>
    </source>
</evidence>
<protein>
    <submittedName>
        <fullName evidence="2">Uncharacterized protein</fullName>
    </submittedName>
</protein>
<evidence type="ECO:0000313" key="2">
    <source>
        <dbReference type="EMBL" id="TQV96375.1"/>
    </source>
</evidence>
<dbReference type="Proteomes" id="UP000315783">
    <property type="component" value="Unassembled WGS sequence"/>
</dbReference>